<keyword evidence="3" id="KW-0597">Phosphoprotein</keyword>
<evidence type="ECO:0000256" key="4">
    <source>
        <dbReference type="ARBA" id="ARBA00022679"/>
    </source>
</evidence>
<gene>
    <name evidence="11" type="ORF">DD236_10705</name>
</gene>
<dbReference type="InterPro" id="IPR050482">
    <property type="entry name" value="Sensor_HK_TwoCompSys"/>
</dbReference>
<dbReference type="GO" id="GO:0000155">
    <property type="term" value="F:phosphorelay sensor kinase activity"/>
    <property type="evidence" value="ECO:0007669"/>
    <property type="project" value="InterPro"/>
</dbReference>
<protein>
    <recommendedName>
        <fullName evidence="2">histidine kinase</fullName>
        <ecNumber evidence="2">2.7.13.3</ecNumber>
    </recommendedName>
</protein>
<evidence type="ECO:0000256" key="2">
    <source>
        <dbReference type="ARBA" id="ARBA00012438"/>
    </source>
</evidence>
<evidence type="ECO:0000256" key="5">
    <source>
        <dbReference type="ARBA" id="ARBA00022741"/>
    </source>
</evidence>
<accession>A0A2V1K4C2</accession>
<evidence type="ECO:0000259" key="10">
    <source>
        <dbReference type="Pfam" id="PF07730"/>
    </source>
</evidence>
<reference evidence="12" key="1">
    <citation type="submission" date="2018-05" db="EMBL/GenBank/DDBJ databases">
        <authorList>
            <person name="Li Y."/>
        </authorList>
    </citation>
    <scope>NUCLEOTIDE SEQUENCE [LARGE SCALE GENOMIC DNA]</scope>
    <source>
        <strain evidence="12">sk1b4</strain>
    </source>
</reference>
<evidence type="ECO:0000256" key="1">
    <source>
        <dbReference type="ARBA" id="ARBA00000085"/>
    </source>
</evidence>
<feature type="domain" description="Signal transduction histidine kinase subgroup 3 dimerisation and phosphoacceptor" evidence="10">
    <location>
        <begin position="185"/>
        <end position="238"/>
    </location>
</feature>
<sequence length="385" mass="41680">MSVSLRRWVGIVLMMLFGGIVTTLYANTWPANMSDSDVLSDQGAIRMFIGYAALFLIPLYRSQPQALLIVGGINTALVLGDPYVLAIGLTVWMVRARERREWVVAYACIVAILANAVVHWLALARWDAADAEFGTVILMAIVTGALAVPAIVATMVRSRRHVSHATAAVKESQMELDTELARQRERENLAREVHDTLATRLSSIALQAATINTPEAVTLQSNASKAMTDLRGILTSIRYGSTEEASSAVGSYGNQRDLVDVIEDAQASGLTVSPCLIVLNSYQDAPSELQQALHRFTREALTNALRHSNDQRMALSIQGGPGEGVAFAASNTYSDDQEYADGAHQGLIGLDERARLLGGTIKTSRENGTFKLSISVPWPDEPAVE</sequence>
<proteinExistence type="predicted"/>
<keyword evidence="12" id="KW-1185">Reference proteome</keyword>
<dbReference type="EC" id="2.7.13.3" evidence="2"/>
<dbReference type="OrthoDB" id="227596at2"/>
<evidence type="ECO:0000256" key="9">
    <source>
        <dbReference type="SAM" id="Phobius"/>
    </source>
</evidence>
<evidence type="ECO:0000256" key="7">
    <source>
        <dbReference type="ARBA" id="ARBA00022840"/>
    </source>
</evidence>
<dbReference type="InterPro" id="IPR036890">
    <property type="entry name" value="HATPase_C_sf"/>
</dbReference>
<comment type="caution">
    <text evidence="11">The sequence shown here is derived from an EMBL/GenBank/DDBJ whole genome shotgun (WGS) entry which is preliminary data.</text>
</comment>
<keyword evidence="4" id="KW-0808">Transferase</keyword>
<keyword evidence="5" id="KW-0547">Nucleotide-binding</keyword>
<evidence type="ECO:0000313" key="11">
    <source>
        <dbReference type="EMBL" id="PWF24499.1"/>
    </source>
</evidence>
<dbReference type="PANTHER" id="PTHR24421">
    <property type="entry name" value="NITRATE/NITRITE SENSOR PROTEIN NARX-RELATED"/>
    <property type="match status" value="1"/>
</dbReference>
<dbReference type="Pfam" id="PF07730">
    <property type="entry name" value="HisKA_3"/>
    <property type="match status" value="1"/>
</dbReference>
<feature type="transmembrane region" description="Helical" evidence="9">
    <location>
        <begin position="66"/>
        <end position="91"/>
    </location>
</feature>
<dbReference type="Proteomes" id="UP000245283">
    <property type="component" value="Unassembled WGS sequence"/>
</dbReference>
<feature type="transmembrane region" description="Helical" evidence="9">
    <location>
        <begin position="6"/>
        <end position="26"/>
    </location>
</feature>
<feature type="transmembrane region" description="Helical" evidence="9">
    <location>
        <begin position="135"/>
        <end position="156"/>
    </location>
</feature>
<evidence type="ECO:0000256" key="6">
    <source>
        <dbReference type="ARBA" id="ARBA00022777"/>
    </source>
</evidence>
<dbReference type="GO" id="GO:0005524">
    <property type="term" value="F:ATP binding"/>
    <property type="evidence" value="ECO:0007669"/>
    <property type="project" value="UniProtKB-KW"/>
</dbReference>
<feature type="transmembrane region" description="Helical" evidence="9">
    <location>
        <begin position="103"/>
        <end position="123"/>
    </location>
</feature>
<comment type="catalytic activity">
    <reaction evidence="1">
        <text>ATP + protein L-histidine = ADP + protein N-phospho-L-histidine.</text>
        <dbReference type="EC" id="2.7.13.3"/>
    </reaction>
</comment>
<evidence type="ECO:0000256" key="8">
    <source>
        <dbReference type="ARBA" id="ARBA00023012"/>
    </source>
</evidence>
<keyword evidence="7" id="KW-0067">ATP-binding</keyword>
<dbReference type="EMBL" id="QETB01000006">
    <property type="protein sequence ID" value="PWF24499.1"/>
    <property type="molecule type" value="Genomic_DNA"/>
</dbReference>
<dbReference type="GO" id="GO:0046983">
    <property type="term" value="F:protein dimerization activity"/>
    <property type="evidence" value="ECO:0007669"/>
    <property type="project" value="InterPro"/>
</dbReference>
<dbReference type="AlphaFoldDB" id="A0A2V1K4C2"/>
<dbReference type="PANTHER" id="PTHR24421:SF10">
    <property type="entry name" value="NITRATE_NITRITE SENSOR PROTEIN NARQ"/>
    <property type="match status" value="1"/>
</dbReference>
<keyword evidence="9" id="KW-0812">Transmembrane</keyword>
<keyword evidence="6" id="KW-0418">Kinase</keyword>
<keyword evidence="9" id="KW-0472">Membrane</keyword>
<evidence type="ECO:0000256" key="3">
    <source>
        <dbReference type="ARBA" id="ARBA00022553"/>
    </source>
</evidence>
<dbReference type="GO" id="GO:0016020">
    <property type="term" value="C:membrane"/>
    <property type="evidence" value="ECO:0007669"/>
    <property type="project" value="InterPro"/>
</dbReference>
<keyword evidence="9" id="KW-1133">Transmembrane helix</keyword>
<evidence type="ECO:0000313" key="12">
    <source>
        <dbReference type="Proteomes" id="UP000245283"/>
    </source>
</evidence>
<dbReference type="InterPro" id="IPR011712">
    <property type="entry name" value="Sig_transdc_His_kin_sub3_dim/P"/>
</dbReference>
<dbReference type="Gene3D" id="1.20.5.1930">
    <property type="match status" value="1"/>
</dbReference>
<dbReference type="CDD" id="cd16917">
    <property type="entry name" value="HATPase_UhpB-NarQ-NarX-like"/>
    <property type="match status" value="1"/>
</dbReference>
<dbReference type="RefSeq" id="WP_109094395.1">
    <property type="nucleotide sequence ID" value="NZ_QETB01000006.1"/>
</dbReference>
<dbReference type="Gene3D" id="3.30.565.10">
    <property type="entry name" value="Histidine kinase-like ATPase, C-terminal domain"/>
    <property type="match status" value="1"/>
</dbReference>
<name>A0A2V1K4C2_9ACTO</name>
<organism evidence="11 12">
    <name type="scientific">Ancrocorticia populi</name>
    <dbReference type="NCBI Taxonomy" id="2175228"/>
    <lineage>
        <taxon>Bacteria</taxon>
        <taxon>Bacillati</taxon>
        <taxon>Actinomycetota</taxon>
        <taxon>Actinomycetes</taxon>
        <taxon>Actinomycetales</taxon>
        <taxon>Actinomycetaceae</taxon>
        <taxon>Ancrocorticia</taxon>
    </lineage>
</organism>
<keyword evidence="8" id="KW-0902">Two-component regulatory system</keyword>